<dbReference type="OrthoDB" id="10430428at2759"/>
<evidence type="ECO:0000256" key="1">
    <source>
        <dbReference type="SAM" id="MobiDB-lite"/>
    </source>
</evidence>
<keyword evidence="2" id="KW-1133">Transmembrane helix</keyword>
<dbReference type="EMBL" id="JANKHO010001391">
    <property type="protein sequence ID" value="KAJ3501726.1"/>
    <property type="molecule type" value="Genomic_DNA"/>
</dbReference>
<keyword evidence="2" id="KW-0812">Transmembrane</keyword>
<feature type="compositionally biased region" description="Low complexity" evidence="1">
    <location>
        <begin position="31"/>
        <end position="43"/>
    </location>
</feature>
<accession>A0A9W8JTI3</accession>
<evidence type="ECO:0008006" key="5">
    <source>
        <dbReference type="Google" id="ProtNLM"/>
    </source>
</evidence>
<evidence type="ECO:0000256" key="2">
    <source>
        <dbReference type="SAM" id="Phobius"/>
    </source>
</evidence>
<feature type="transmembrane region" description="Helical" evidence="2">
    <location>
        <begin position="148"/>
        <end position="176"/>
    </location>
</feature>
<protein>
    <recommendedName>
        <fullName evidence="5">Ubiquitin-like domain-containing protein</fullName>
    </recommendedName>
</protein>
<comment type="caution">
    <text evidence="3">The sequence shown here is derived from an EMBL/GenBank/DDBJ whole genome shotgun (WGS) entry which is preliminary data.</text>
</comment>
<keyword evidence="2" id="KW-0472">Membrane</keyword>
<sequence length="381" mass="41984">MYNPHGVPDAAGCIECRGIYEPRWFEDPTLSPPLSLESPQKPSKFSAPVEKPPHEKLMRPSRLTDDFFSVLGAVILYTFTNNGDVTTLIKRGVPQCRALPPSRLPLICLGTNLNDSDTLASYLRLSLGPSKTIPLLPSSADLSRKDVLYHWTILVLVVVSYAWGFYNLILVLSWTWTRLSRKRKSSQSPVPDIIGSFHESEIAYSSSIADVEEFLEAIPESEPSVRYPVNPAIAKAFDRSPTAQVLVDELAAVNVSLNVIGAGSPSGYEASSKHLSGEVEENIVDFDDMLVFEALIESKSEEEVSEMVVQVPRTPPMLNPDALPFVPQVVNVPTLSVSTDGNLDSDAVGDPEIFPVTVKTSIRRCCKHCPRWYRCTGHKST</sequence>
<gene>
    <name evidence="3" type="ORF">NLJ89_g9210</name>
</gene>
<evidence type="ECO:0000313" key="3">
    <source>
        <dbReference type="EMBL" id="KAJ3501726.1"/>
    </source>
</evidence>
<reference evidence="3" key="1">
    <citation type="submission" date="2022-07" db="EMBL/GenBank/DDBJ databases">
        <title>Genome Sequence of Agrocybe chaxingu.</title>
        <authorList>
            <person name="Buettner E."/>
        </authorList>
    </citation>
    <scope>NUCLEOTIDE SEQUENCE</scope>
    <source>
        <strain evidence="3">MP-N11</strain>
    </source>
</reference>
<dbReference type="Proteomes" id="UP001148786">
    <property type="component" value="Unassembled WGS sequence"/>
</dbReference>
<evidence type="ECO:0000313" key="4">
    <source>
        <dbReference type="Proteomes" id="UP001148786"/>
    </source>
</evidence>
<proteinExistence type="predicted"/>
<name>A0A9W8JTI3_9AGAR</name>
<organism evidence="3 4">
    <name type="scientific">Agrocybe chaxingu</name>
    <dbReference type="NCBI Taxonomy" id="84603"/>
    <lineage>
        <taxon>Eukaryota</taxon>
        <taxon>Fungi</taxon>
        <taxon>Dikarya</taxon>
        <taxon>Basidiomycota</taxon>
        <taxon>Agaricomycotina</taxon>
        <taxon>Agaricomycetes</taxon>
        <taxon>Agaricomycetidae</taxon>
        <taxon>Agaricales</taxon>
        <taxon>Agaricineae</taxon>
        <taxon>Strophariaceae</taxon>
        <taxon>Agrocybe</taxon>
    </lineage>
</organism>
<keyword evidence="4" id="KW-1185">Reference proteome</keyword>
<dbReference type="AlphaFoldDB" id="A0A9W8JTI3"/>
<feature type="region of interest" description="Disordered" evidence="1">
    <location>
        <begin position="31"/>
        <end position="56"/>
    </location>
</feature>